<dbReference type="SUPFAM" id="SSF49265">
    <property type="entry name" value="Fibronectin type III"/>
    <property type="match status" value="1"/>
</dbReference>
<evidence type="ECO:0000259" key="1">
    <source>
        <dbReference type="PROSITE" id="PS50853"/>
    </source>
</evidence>
<feature type="non-terminal residue" evidence="2">
    <location>
        <position position="286"/>
    </location>
</feature>
<dbReference type="PANTHER" id="PTHR14537">
    <property type="entry name" value="FIBRONECTIN TYPE III DOMAIN-CONTAINING PROTEIN 11"/>
    <property type="match status" value="1"/>
</dbReference>
<dbReference type="InterPro" id="IPR003961">
    <property type="entry name" value="FN3_dom"/>
</dbReference>
<dbReference type="InterPro" id="IPR049231">
    <property type="entry name" value="DUF5581_N"/>
</dbReference>
<proteinExistence type="predicted"/>
<dbReference type="InterPro" id="IPR036116">
    <property type="entry name" value="FN3_sf"/>
</dbReference>
<feature type="domain" description="Fibronectin type-III" evidence="1">
    <location>
        <begin position="191"/>
        <end position="286"/>
    </location>
</feature>
<accession>A0A7K9TY95</accession>
<protein>
    <submittedName>
        <fullName evidence="2">FND11 protein</fullName>
    </submittedName>
</protein>
<evidence type="ECO:0000313" key="2">
    <source>
        <dbReference type="EMBL" id="NXI53090.1"/>
    </source>
</evidence>
<gene>
    <name evidence="2" type="primary">Fndc11</name>
    <name evidence="2" type="ORF">CHLAEN_R13461</name>
</gene>
<evidence type="ECO:0000313" key="3">
    <source>
        <dbReference type="Proteomes" id="UP000579406"/>
    </source>
</evidence>
<dbReference type="Pfam" id="PF17744">
    <property type="entry name" value="DUF5581"/>
    <property type="match status" value="1"/>
</dbReference>
<dbReference type="Pfam" id="PF20996">
    <property type="entry name" value="DUF5581_N"/>
    <property type="match status" value="1"/>
</dbReference>
<reference evidence="2 3" key="1">
    <citation type="submission" date="2019-09" db="EMBL/GenBank/DDBJ databases">
        <title>Bird 10,000 Genomes (B10K) Project - Family phase.</title>
        <authorList>
            <person name="Zhang G."/>
        </authorList>
    </citation>
    <scope>NUCLEOTIDE SEQUENCE [LARGE SCALE GENOMIC DNA]</scope>
    <source>
        <strain evidence="2">B10K-DU-001-61</strain>
        <tissue evidence="2">Muscle</tissue>
    </source>
</reference>
<dbReference type="EMBL" id="VWZY01004796">
    <property type="protein sequence ID" value="NXI53090.1"/>
    <property type="molecule type" value="Genomic_DNA"/>
</dbReference>
<dbReference type="InterPro" id="IPR048317">
    <property type="entry name" value="DUF5581_C"/>
</dbReference>
<dbReference type="Proteomes" id="UP000579406">
    <property type="component" value="Unassembled WGS sequence"/>
</dbReference>
<feature type="non-terminal residue" evidence="2">
    <location>
        <position position="1"/>
    </location>
</feature>
<name>A0A7K9TY95_9AVES</name>
<dbReference type="CDD" id="cd00063">
    <property type="entry name" value="FN3"/>
    <property type="match status" value="1"/>
</dbReference>
<dbReference type="Gene3D" id="2.60.40.10">
    <property type="entry name" value="Immunoglobulins"/>
    <property type="match status" value="1"/>
</dbReference>
<comment type="caution">
    <text evidence="2">The sequence shown here is derived from an EMBL/GenBank/DDBJ whole genome shotgun (WGS) entry which is preliminary data.</text>
</comment>
<sequence>ESRADSEEEQGAASCEQYLERKNLLRQFLSSSLSLHHLQCHQQKIELLKKSYFYLEIEPKYVALRDESQVVHHADIFQLINPCQFQRMKLVGRNQTEIQLSLLTDLLERLERGREELSSYLESGDAVTFLSQWDLIMQRMSKLSEFLEKLISFQTPGKLHVKHRLVFPFEAERRGAALPDIKLALCAKAPPVFDRQESFAHKDGAKLKWFPENQESCLEQYELQIKLLASPTEVGYGRVQSITANRCVVRGLQPGRSYQFIIKRLVTHTLVFQKWHDSITLTTKPE</sequence>
<dbReference type="InterPro" id="IPR039581">
    <property type="entry name" value="FNDC11"/>
</dbReference>
<dbReference type="OrthoDB" id="8699528at2759"/>
<dbReference type="InterPro" id="IPR013783">
    <property type="entry name" value="Ig-like_fold"/>
</dbReference>
<organism evidence="2 3">
    <name type="scientific">Chloroceryle aenea</name>
    <name type="common">American pygmy kingfisher</name>
    <dbReference type="NCBI Taxonomy" id="176938"/>
    <lineage>
        <taxon>Eukaryota</taxon>
        <taxon>Metazoa</taxon>
        <taxon>Chordata</taxon>
        <taxon>Craniata</taxon>
        <taxon>Vertebrata</taxon>
        <taxon>Euteleostomi</taxon>
        <taxon>Archelosauria</taxon>
        <taxon>Archosauria</taxon>
        <taxon>Dinosauria</taxon>
        <taxon>Saurischia</taxon>
        <taxon>Theropoda</taxon>
        <taxon>Coelurosauria</taxon>
        <taxon>Aves</taxon>
        <taxon>Neognathae</taxon>
        <taxon>Neoaves</taxon>
        <taxon>Telluraves</taxon>
        <taxon>Coraciimorphae</taxon>
        <taxon>Coraciiformes</taxon>
        <taxon>Cerylidae</taxon>
        <taxon>Chloroceryle</taxon>
    </lineage>
</organism>
<dbReference type="PROSITE" id="PS50853">
    <property type="entry name" value="FN3"/>
    <property type="match status" value="1"/>
</dbReference>
<dbReference type="AlphaFoldDB" id="A0A7K9TY95"/>
<keyword evidence="3" id="KW-1185">Reference proteome</keyword>